<gene>
    <name evidence="1" type="ORF">ACD661_04695</name>
</gene>
<protein>
    <submittedName>
        <fullName evidence="1">Vir protein</fullName>
    </submittedName>
</protein>
<proteinExistence type="predicted"/>
<name>A0ABW8D6N7_9GAMM</name>
<reference evidence="1 2" key="1">
    <citation type="submission" date="2024-08" db="EMBL/GenBank/DDBJ databases">
        <title>Draft Genome Sequence of Legionella lytica strain DSB2004, Isolated From a Fire Sprinkler System.</title>
        <authorList>
            <person name="Everhart A.D."/>
            <person name="Kidane D.T."/>
            <person name="Farone A.L."/>
            <person name="Farone M.B."/>
        </authorList>
    </citation>
    <scope>NUCLEOTIDE SEQUENCE [LARGE SCALE GENOMIC DNA]</scope>
    <source>
        <strain evidence="1 2">DSB2004</strain>
    </source>
</reference>
<dbReference type="RefSeq" id="WP_400186692.1">
    <property type="nucleotide sequence ID" value="NZ_JBGORX010000001.1"/>
</dbReference>
<dbReference type="Proteomes" id="UP001615550">
    <property type="component" value="Unassembled WGS sequence"/>
</dbReference>
<evidence type="ECO:0000313" key="2">
    <source>
        <dbReference type="Proteomes" id="UP001615550"/>
    </source>
</evidence>
<sequence>MHSMKKVLGQITPEQTCSALPVMKKSQEQIMSSHSSDTSKEQKRIDLLFSKFAAFYGHIWRSQFKDEQFLKFAKKEWLEGLTGFTDVVVHEAIIGCRNHYEMPPSLPQMIGYCKQIKKRREFIVVPVYTRAQEDVVNTNVKRCMELLA</sequence>
<keyword evidence="2" id="KW-1185">Reference proteome</keyword>
<evidence type="ECO:0000313" key="1">
    <source>
        <dbReference type="EMBL" id="MFJ1267857.1"/>
    </source>
</evidence>
<dbReference type="EMBL" id="JBGORX010000001">
    <property type="protein sequence ID" value="MFJ1267857.1"/>
    <property type="molecule type" value="Genomic_DNA"/>
</dbReference>
<organism evidence="1 2">
    <name type="scientific">Legionella lytica</name>
    <dbReference type="NCBI Taxonomy" id="96232"/>
    <lineage>
        <taxon>Bacteria</taxon>
        <taxon>Pseudomonadati</taxon>
        <taxon>Pseudomonadota</taxon>
        <taxon>Gammaproteobacteria</taxon>
        <taxon>Legionellales</taxon>
        <taxon>Legionellaceae</taxon>
        <taxon>Legionella</taxon>
    </lineage>
</organism>
<comment type="caution">
    <text evidence="1">The sequence shown here is derived from an EMBL/GenBank/DDBJ whole genome shotgun (WGS) entry which is preliminary data.</text>
</comment>
<accession>A0ABW8D6N7</accession>